<keyword evidence="4 7" id="KW-1133">Transmembrane helix</keyword>
<feature type="transmembrane region" description="Helical" evidence="7">
    <location>
        <begin position="270"/>
        <end position="290"/>
    </location>
</feature>
<dbReference type="PANTHER" id="PTHR43124:SF3">
    <property type="entry name" value="CHLORAMPHENICOL EFFLUX PUMP RV0191"/>
    <property type="match status" value="1"/>
</dbReference>
<feature type="transmembrane region" description="Helical" evidence="7">
    <location>
        <begin position="239"/>
        <end position="258"/>
    </location>
</feature>
<accession>A0ABV9BNM1</accession>
<feature type="transmembrane region" description="Helical" evidence="7">
    <location>
        <begin position="135"/>
        <end position="156"/>
    </location>
</feature>
<feature type="domain" description="Major facilitator superfamily (MFS) profile" evidence="8">
    <location>
        <begin position="38"/>
        <end position="414"/>
    </location>
</feature>
<evidence type="ECO:0000256" key="7">
    <source>
        <dbReference type="SAM" id="Phobius"/>
    </source>
</evidence>
<dbReference type="Pfam" id="PF07690">
    <property type="entry name" value="MFS_1"/>
    <property type="match status" value="1"/>
</dbReference>
<dbReference type="Gene3D" id="1.20.1250.20">
    <property type="entry name" value="MFS general substrate transporter like domains"/>
    <property type="match status" value="2"/>
</dbReference>
<reference evidence="10" key="1">
    <citation type="journal article" date="2019" name="Int. J. Syst. Evol. Microbiol.">
        <title>The Global Catalogue of Microorganisms (GCM) 10K type strain sequencing project: providing services to taxonomists for standard genome sequencing and annotation.</title>
        <authorList>
            <consortium name="The Broad Institute Genomics Platform"/>
            <consortium name="The Broad Institute Genome Sequencing Center for Infectious Disease"/>
            <person name="Wu L."/>
            <person name="Ma J."/>
        </authorList>
    </citation>
    <scope>NUCLEOTIDE SEQUENCE [LARGE SCALE GENOMIC DNA]</scope>
    <source>
        <strain evidence="10">CECT 8064</strain>
    </source>
</reference>
<feature type="transmembrane region" description="Helical" evidence="7">
    <location>
        <begin position="389"/>
        <end position="407"/>
    </location>
</feature>
<feature type="transmembrane region" description="Helical" evidence="7">
    <location>
        <begin position="38"/>
        <end position="62"/>
    </location>
</feature>
<dbReference type="CDD" id="cd17324">
    <property type="entry name" value="MFS_NepI_like"/>
    <property type="match status" value="1"/>
</dbReference>
<name>A0ABV9BNM1_9ACTN</name>
<feature type="region of interest" description="Disordered" evidence="6">
    <location>
        <begin position="1"/>
        <end position="32"/>
    </location>
</feature>
<comment type="subcellular location">
    <subcellularLocation>
        <location evidence="1">Cell membrane</location>
        <topology evidence="1">Multi-pass membrane protein</topology>
    </subcellularLocation>
</comment>
<comment type="caution">
    <text evidence="9">The sequence shown here is derived from an EMBL/GenBank/DDBJ whole genome shotgun (WGS) entry which is preliminary data.</text>
</comment>
<feature type="transmembrane region" description="Helical" evidence="7">
    <location>
        <begin position="302"/>
        <end position="323"/>
    </location>
</feature>
<keyword evidence="3 7" id="KW-0812">Transmembrane</keyword>
<feature type="compositionally biased region" description="Low complexity" evidence="6">
    <location>
        <begin position="10"/>
        <end position="25"/>
    </location>
</feature>
<keyword evidence="2" id="KW-1003">Cell membrane</keyword>
<evidence type="ECO:0000313" key="10">
    <source>
        <dbReference type="Proteomes" id="UP001595990"/>
    </source>
</evidence>
<dbReference type="InterPro" id="IPR011701">
    <property type="entry name" value="MFS"/>
</dbReference>
<protein>
    <submittedName>
        <fullName evidence="9">MFS transporter</fullName>
    </submittedName>
</protein>
<dbReference type="InterPro" id="IPR020846">
    <property type="entry name" value="MFS_dom"/>
</dbReference>
<gene>
    <name evidence="9" type="ORF">ACFPEN_21905</name>
</gene>
<evidence type="ECO:0000313" key="9">
    <source>
        <dbReference type="EMBL" id="MFC4515593.1"/>
    </source>
</evidence>
<feature type="transmembrane region" description="Helical" evidence="7">
    <location>
        <begin position="329"/>
        <end position="351"/>
    </location>
</feature>
<evidence type="ECO:0000256" key="4">
    <source>
        <dbReference type="ARBA" id="ARBA00022989"/>
    </source>
</evidence>
<evidence type="ECO:0000256" key="1">
    <source>
        <dbReference type="ARBA" id="ARBA00004651"/>
    </source>
</evidence>
<dbReference type="PANTHER" id="PTHR43124">
    <property type="entry name" value="PURINE EFFLUX PUMP PBUE"/>
    <property type="match status" value="1"/>
</dbReference>
<keyword evidence="5 7" id="KW-0472">Membrane</keyword>
<dbReference type="SUPFAM" id="SSF103473">
    <property type="entry name" value="MFS general substrate transporter"/>
    <property type="match status" value="1"/>
</dbReference>
<dbReference type="InterPro" id="IPR036259">
    <property type="entry name" value="MFS_trans_sf"/>
</dbReference>
<evidence type="ECO:0000256" key="2">
    <source>
        <dbReference type="ARBA" id="ARBA00022475"/>
    </source>
</evidence>
<evidence type="ECO:0000256" key="5">
    <source>
        <dbReference type="ARBA" id="ARBA00023136"/>
    </source>
</evidence>
<feature type="transmembrane region" description="Helical" evidence="7">
    <location>
        <begin position="74"/>
        <end position="94"/>
    </location>
</feature>
<dbReference type="EMBL" id="JBHSFS010000010">
    <property type="protein sequence ID" value="MFC4515593.1"/>
    <property type="molecule type" value="Genomic_DNA"/>
</dbReference>
<keyword evidence="10" id="KW-1185">Reference proteome</keyword>
<evidence type="ECO:0000256" key="6">
    <source>
        <dbReference type="SAM" id="MobiDB-lite"/>
    </source>
</evidence>
<feature type="transmembrane region" description="Helical" evidence="7">
    <location>
        <begin position="195"/>
        <end position="218"/>
    </location>
</feature>
<evidence type="ECO:0000256" key="3">
    <source>
        <dbReference type="ARBA" id="ARBA00022692"/>
    </source>
</evidence>
<dbReference type="RefSeq" id="WP_206279809.1">
    <property type="nucleotide sequence ID" value="NZ_JBHSFS010000010.1"/>
</dbReference>
<evidence type="ECO:0000259" key="8">
    <source>
        <dbReference type="PROSITE" id="PS50850"/>
    </source>
</evidence>
<feature type="transmembrane region" description="Helical" evidence="7">
    <location>
        <begin position="106"/>
        <end position="129"/>
    </location>
</feature>
<feature type="transmembrane region" description="Helical" evidence="7">
    <location>
        <begin position="363"/>
        <end position="383"/>
    </location>
</feature>
<dbReference type="InterPro" id="IPR050189">
    <property type="entry name" value="MFS_Efflux_Transporters"/>
</dbReference>
<organism evidence="9 10">
    <name type="scientific">Streptomyces ehimensis</name>
    <dbReference type="NCBI Taxonomy" id="68195"/>
    <lineage>
        <taxon>Bacteria</taxon>
        <taxon>Bacillati</taxon>
        <taxon>Actinomycetota</taxon>
        <taxon>Actinomycetes</taxon>
        <taxon>Kitasatosporales</taxon>
        <taxon>Streptomycetaceae</taxon>
        <taxon>Streptomyces</taxon>
    </lineage>
</organism>
<sequence length="415" mass="42639">MTPSPPSPQGTDATPPTTPGAAGRPDTPPTPPGTLRSWLAVVAVGMGVFAFTTTEMVPIGLLPAMSRDLDVSEGTVGLSVTLYGAIAGLFAPVLTVATRRIDRRPLLLLVLCVFVAGNAFTALSSSYTVLMVSRLLTGFAHGVMWSIAASIAIRLVPPAQAVRATAVVFSGISIASVVGVPFGTFVGGLSNWRTAFWSIAGIGVLILAAVAFLLPPLAPRAVVRLAELPKLLRDGNLRIATLVTAAMVIGHFAAYTYVTPFLEQDAGISSHWVSALLLLYGVAGVVGNFAGGAAAARSLRATTLVCILLLAAAVVLLVLNGGWHPGTVVLLVVWGIAYTALPVCLQTLVFASAPQAPEAATSLYICAFNVSIALGALAGGWAVDASGPSAVMYLGAGFSVLAALLMTRYRVARPE</sequence>
<proteinExistence type="predicted"/>
<dbReference type="PROSITE" id="PS50850">
    <property type="entry name" value="MFS"/>
    <property type="match status" value="1"/>
</dbReference>
<dbReference type="Proteomes" id="UP001595990">
    <property type="component" value="Unassembled WGS sequence"/>
</dbReference>
<feature type="transmembrane region" description="Helical" evidence="7">
    <location>
        <begin position="168"/>
        <end position="189"/>
    </location>
</feature>